<dbReference type="PANTHER" id="PTHR43798:SF33">
    <property type="entry name" value="HYDROLASE, PUTATIVE (AFU_ORTHOLOGUE AFUA_2G14860)-RELATED"/>
    <property type="match status" value="1"/>
</dbReference>
<protein>
    <submittedName>
        <fullName evidence="2">Pimeloyl-ACP methyl ester carboxylesterase</fullName>
    </submittedName>
</protein>
<dbReference type="Gene3D" id="3.40.50.1820">
    <property type="entry name" value="alpha/beta hydrolase"/>
    <property type="match status" value="1"/>
</dbReference>
<dbReference type="InterPro" id="IPR000639">
    <property type="entry name" value="Epox_hydrolase-like"/>
</dbReference>
<dbReference type="InterPro" id="IPR000073">
    <property type="entry name" value="AB_hydrolase_1"/>
</dbReference>
<dbReference type="InterPro" id="IPR050266">
    <property type="entry name" value="AB_hydrolase_sf"/>
</dbReference>
<dbReference type="Pfam" id="PF12697">
    <property type="entry name" value="Abhydrolase_6"/>
    <property type="match status" value="1"/>
</dbReference>
<feature type="domain" description="AB hydrolase-1" evidence="1">
    <location>
        <begin position="65"/>
        <end position="289"/>
    </location>
</feature>
<accession>A0ABU1ZSC6</accession>
<evidence type="ECO:0000313" key="3">
    <source>
        <dbReference type="Proteomes" id="UP001268089"/>
    </source>
</evidence>
<dbReference type="RefSeq" id="WP_310345778.1">
    <property type="nucleotide sequence ID" value="NZ_JAVDXO010000011.1"/>
</dbReference>
<dbReference type="SUPFAM" id="SSF53474">
    <property type="entry name" value="alpha/beta-Hydrolases"/>
    <property type="match status" value="1"/>
</dbReference>
<organism evidence="2 3">
    <name type="scientific">Rhodoferax saidenbachensis</name>
    <dbReference type="NCBI Taxonomy" id="1484693"/>
    <lineage>
        <taxon>Bacteria</taxon>
        <taxon>Pseudomonadati</taxon>
        <taxon>Pseudomonadota</taxon>
        <taxon>Betaproteobacteria</taxon>
        <taxon>Burkholderiales</taxon>
        <taxon>Comamonadaceae</taxon>
        <taxon>Rhodoferax</taxon>
    </lineage>
</organism>
<name>A0ABU1ZSC6_9BURK</name>
<dbReference type="InterPro" id="IPR029058">
    <property type="entry name" value="AB_hydrolase_fold"/>
</dbReference>
<dbReference type="PANTHER" id="PTHR43798">
    <property type="entry name" value="MONOACYLGLYCEROL LIPASE"/>
    <property type="match status" value="1"/>
</dbReference>
<dbReference type="PRINTS" id="PR00111">
    <property type="entry name" value="ABHYDROLASE"/>
</dbReference>
<reference evidence="2 3" key="1">
    <citation type="submission" date="2023-07" db="EMBL/GenBank/DDBJ databases">
        <title>Sorghum-associated microbial communities from plants grown in Nebraska, USA.</title>
        <authorList>
            <person name="Schachtman D."/>
        </authorList>
    </citation>
    <scope>NUCLEOTIDE SEQUENCE [LARGE SCALE GENOMIC DNA]</scope>
    <source>
        <strain evidence="2 3">BE308</strain>
    </source>
</reference>
<evidence type="ECO:0000259" key="1">
    <source>
        <dbReference type="Pfam" id="PF12697"/>
    </source>
</evidence>
<gene>
    <name evidence="2" type="ORF">J2X15_003763</name>
</gene>
<keyword evidence="3" id="KW-1185">Reference proteome</keyword>
<dbReference type="EMBL" id="JAVDXO010000011">
    <property type="protein sequence ID" value="MDR7308451.1"/>
    <property type="molecule type" value="Genomic_DNA"/>
</dbReference>
<evidence type="ECO:0000313" key="2">
    <source>
        <dbReference type="EMBL" id="MDR7308451.1"/>
    </source>
</evidence>
<dbReference type="Proteomes" id="UP001268089">
    <property type="component" value="Unassembled WGS sequence"/>
</dbReference>
<comment type="caution">
    <text evidence="2">The sequence shown here is derived from an EMBL/GenBank/DDBJ whole genome shotgun (WGS) entry which is preliminary data.</text>
</comment>
<dbReference type="PRINTS" id="PR00412">
    <property type="entry name" value="EPOXHYDRLASE"/>
</dbReference>
<sequence length="301" mass="32974">MANWSAWLDARLSAGAVQRARLAPPAGLPVRWVDTTQAAIRVFDSGGDKPCLVLSPDGPNVIEHYAAVIALLTQHYRVLCFDMPGFGFSAPGSTYDHSLQRGAKAMLELMDQLGVAKATLALSCANGFYAIRVAQMAPQRVERLVLSQTPSLAAMHRWTDRVVPKVLKLPLLGQLLSRVFRQKMATAWYRIALPKTTNAEPFRSVSHRALRCGGCFSLAGVVQGLLREPGDAARLHGVPCTVLWGTQDRSHKFTEPRAILHDVPHAQVVVLDNCGHFPDLEDPQRFVQALLQGPLEVARHA</sequence>
<proteinExistence type="predicted"/>